<keyword evidence="2" id="KW-0812">Transmembrane</keyword>
<keyword evidence="2" id="KW-1133">Transmembrane helix</keyword>
<evidence type="ECO:0000313" key="4">
    <source>
        <dbReference type="EMBL" id="MBB5839633.1"/>
    </source>
</evidence>
<dbReference type="Proteomes" id="UP000549971">
    <property type="component" value="Unassembled WGS sequence"/>
</dbReference>
<sequence>MPPSRFARSRRSDGPGSTRFAGTFARRPLTPRVTSLPDRRAWMTTAFVATFVAGAAVAVPLLTHLGGDSPKDTIVAVDAPLTSRATTTPTVTPTVVPTATTTTTVTGKPRVSVATATVTVTAPGGQVTVLKPGATVTLPGATTTVTAPGGQVTVVKPGTTVTLPKATTTVTTKVTEKGQEQTGGDAVKQDADQLRAMKSTPATMRSEGAKRCIDVKDGRAGAGTDGTPLQVWDCNAGRSQSWVFNSDGTVRALNQCMDLAWGSIAENTAIQLVACNGSAAQQFRVTQKGQLINPAAEGKCVTVDKGDNGGRLFLRGCSGDGNQKWAQS</sequence>
<dbReference type="SMART" id="SM00458">
    <property type="entry name" value="RICIN"/>
    <property type="match status" value="1"/>
</dbReference>
<evidence type="ECO:0000313" key="5">
    <source>
        <dbReference type="Proteomes" id="UP000549971"/>
    </source>
</evidence>
<evidence type="ECO:0000256" key="2">
    <source>
        <dbReference type="SAM" id="Phobius"/>
    </source>
</evidence>
<gene>
    <name evidence="4" type="ORF">HDA39_006367</name>
</gene>
<organism evidence="4 5">
    <name type="scientific">Kribbella italica</name>
    <dbReference type="NCBI Taxonomy" id="1540520"/>
    <lineage>
        <taxon>Bacteria</taxon>
        <taxon>Bacillati</taxon>
        <taxon>Actinomycetota</taxon>
        <taxon>Actinomycetes</taxon>
        <taxon>Propionibacteriales</taxon>
        <taxon>Kribbellaceae</taxon>
        <taxon>Kribbella</taxon>
    </lineage>
</organism>
<dbReference type="RefSeq" id="WP_202893176.1">
    <property type="nucleotide sequence ID" value="NZ_JACHMY010000001.1"/>
</dbReference>
<evidence type="ECO:0000259" key="3">
    <source>
        <dbReference type="SMART" id="SM00458"/>
    </source>
</evidence>
<evidence type="ECO:0000256" key="1">
    <source>
        <dbReference type="SAM" id="MobiDB-lite"/>
    </source>
</evidence>
<dbReference type="SUPFAM" id="SSF50370">
    <property type="entry name" value="Ricin B-like lectins"/>
    <property type="match status" value="1"/>
</dbReference>
<keyword evidence="2" id="KW-0472">Membrane</keyword>
<dbReference type="Pfam" id="PF00652">
    <property type="entry name" value="Ricin_B_lectin"/>
    <property type="match status" value="1"/>
</dbReference>
<name>A0A7W9JCK3_9ACTN</name>
<feature type="transmembrane region" description="Helical" evidence="2">
    <location>
        <begin position="41"/>
        <end position="62"/>
    </location>
</feature>
<feature type="domain" description="Ricin B lectin" evidence="3">
    <location>
        <begin position="200"/>
        <end position="328"/>
    </location>
</feature>
<feature type="region of interest" description="Disordered" evidence="1">
    <location>
        <begin position="1"/>
        <end position="22"/>
    </location>
</feature>
<dbReference type="InterPro" id="IPR035992">
    <property type="entry name" value="Ricin_B-like_lectins"/>
</dbReference>
<protein>
    <submittedName>
        <fullName evidence="4">Putative cupin superfamily protein</fullName>
    </submittedName>
</protein>
<accession>A0A7W9JCK3</accession>
<dbReference type="EMBL" id="JACHMY010000001">
    <property type="protein sequence ID" value="MBB5839633.1"/>
    <property type="molecule type" value="Genomic_DNA"/>
</dbReference>
<dbReference type="InterPro" id="IPR000772">
    <property type="entry name" value="Ricin_B_lectin"/>
</dbReference>
<dbReference type="PROSITE" id="PS50231">
    <property type="entry name" value="RICIN_B_LECTIN"/>
    <property type="match status" value="1"/>
</dbReference>
<proteinExistence type="predicted"/>
<reference evidence="4 5" key="1">
    <citation type="submission" date="2020-08" db="EMBL/GenBank/DDBJ databases">
        <title>Sequencing the genomes of 1000 actinobacteria strains.</title>
        <authorList>
            <person name="Klenk H.-P."/>
        </authorList>
    </citation>
    <scope>NUCLEOTIDE SEQUENCE [LARGE SCALE GENOMIC DNA]</scope>
    <source>
        <strain evidence="4 5">DSM 28967</strain>
    </source>
</reference>
<keyword evidence="5" id="KW-1185">Reference proteome</keyword>
<dbReference type="AlphaFoldDB" id="A0A7W9JCK3"/>
<comment type="caution">
    <text evidence="4">The sequence shown here is derived from an EMBL/GenBank/DDBJ whole genome shotgun (WGS) entry which is preliminary data.</text>
</comment>
<dbReference type="Gene3D" id="2.80.10.50">
    <property type="match status" value="1"/>
</dbReference>